<dbReference type="Proteomes" id="UP001231649">
    <property type="component" value="Chromosome 20"/>
</dbReference>
<evidence type="ECO:0000313" key="1">
    <source>
        <dbReference type="EMBL" id="KAJ8713782.1"/>
    </source>
</evidence>
<dbReference type="EMBL" id="CM056796">
    <property type="protein sequence ID" value="KAJ8713782.1"/>
    <property type="molecule type" value="Genomic_DNA"/>
</dbReference>
<name>A0ACC2QBM9_9NEOP</name>
<reference evidence="1" key="1">
    <citation type="submission" date="2023-03" db="EMBL/GenBank/DDBJ databases">
        <title>Chromosome-level genomes of two armyworms, Mythimna separata and Mythimna loreyi, provide insights into the biosynthesis and reception of sex pheromones.</title>
        <authorList>
            <person name="Zhao H."/>
        </authorList>
    </citation>
    <scope>NUCLEOTIDE SEQUENCE</scope>
    <source>
        <strain evidence="1">BeijingLab</strain>
    </source>
</reference>
<comment type="caution">
    <text evidence="1">The sequence shown here is derived from an EMBL/GenBank/DDBJ whole genome shotgun (WGS) entry which is preliminary data.</text>
</comment>
<protein>
    <submittedName>
        <fullName evidence="1">Uncharacterized protein</fullName>
    </submittedName>
</protein>
<accession>A0ACC2QBM9</accession>
<keyword evidence="2" id="KW-1185">Reference proteome</keyword>
<gene>
    <name evidence="1" type="ORF">PYW08_007402</name>
</gene>
<proteinExistence type="predicted"/>
<sequence>MILVYQAQCGRFAWTRQCDNVAELSRYRGGPAKKIILTPLQERLYNILGRDIGEPLPGVRHNPLTPTVTIPLVDASPTSVNLENNSFSLLENYEVPVVMPDELVVNIPPTQEISLDQENVDPQPSTSNQNPRRKRQRSRRYAAEDGDHAALEAAQSRLEAIEARNAEATLKHAEATLQHAEAVNNLAAAITQQTSTTAKMVDLLDRFMTSVSKKKFRRILLSSDSESD</sequence>
<organism evidence="1 2">
    <name type="scientific">Mythimna loreyi</name>
    <dbReference type="NCBI Taxonomy" id="667449"/>
    <lineage>
        <taxon>Eukaryota</taxon>
        <taxon>Metazoa</taxon>
        <taxon>Ecdysozoa</taxon>
        <taxon>Arthropoda</taxon>
        <taxon>Hexapoda</taxon>
        <taxon>Insecta</taxon>
        <taxon>Pterygota</taxon>
        <taxon>Neoptera</taxon>
        <taxon>Endopterygota</taxon>
        <taxon>Lepidoptera</taxon>
        <taxon>Glossata</taxon>
        <taxon>Ditrysia</taxon>
        <taxon>Noctuoidea</taxon>
        <taxon>Noctuidae</taxon>
        <taxon>Noctuinae</taxon>
        <taxon>Hadenini</taxon>
        <taxon>Mythimna</taxon>
    </lineage>
</organism>
<evidence type="ECO:0000313" key="2">
    <source>
        <dbReference type="Proteomes" id="UP001231649"/>
    </source>
</evidence>